<dbReference type="CDD" id="cd24012">
    <property type="entry name" value="ASKHA_NBD_KDGal-kinase"/>
    <property type="match status" value="1"/>
</dbReference>
<dbReference type="Gene3D" id="3.30.420.300">
    <property type="entry name" value="2-keto-3-deoxy-galactonokinase, substrate binding domain"/>
    <property type="match status" value="1"/>
</dbReference>
<dbReference type="InterPro" id="IPR042258">
    <property type="entry name" value="DGOK_N"/>
</dbReference>
<name>A0ABT8YDC1_9SPHN</name>
<protein>
    <submittedName>
        <fullName evidence="1">2-dehydro-3-deoxygalactonokinase</fullName>
    </submittedName>
</protein>
<keyword evidence="2" id="KW-1185">Reference proteome</keyword>
<reference evidence="1" key="1">
    <citation type="submission" date="2023-07" db="EMBL/GenBank/DDBJ databases">
        <authorList>
            <person name="Kim M."/>
        </authorList>
    </citation>
    <scope>NUCLEOTIDE SEQUENCE</scope>
    <source>
        <strain evidence="1">BIUV-7</strain>
    </source>
</reference>
<dbReference type="InterPro" id="IPR042257">
    <property type="entry name" value="DGOK_C"/>
</dbReference>
<gene>
    <name evidence="1" type="ORF">Q4F19_15435</name>
</gene>
<accession>A0ABT8YDC1</accession>
<organism evidence="1 2">
    <name type="scientific">Sphingomonas natans</name>
    <dbReference type="NCBI Taxonomy" id="3063330"/>
    <lineage>
        <taxon>Bacteria</taxon>
        <taxon>Pseudomonadati</taxon>
        <taxon>Pseudomonadota</taxon>
        <taxon>Alphaproteobacteria</taxon>
        <taxon>Sphingomonadales</taxon>
        <taxon>Sphingomonadaceae</taxon>
        <taxon>Sphingomonas</taxon>
    </lineage>
</organism>
<evidence type="ECO:0000313" key="2">
    <source>
        <dbReference type="Proteomes" id="UP001169764"/>
    </source>
</evidence>
<comment type="caution">
    <text evidence="1">The sequence shown here is derived from an EMBL/GenBank/DDBJ whole genome shotgun (WGS) entry which is preliminary data.</text>
</comment>
<sequence>MSDDKAGASPAAAYLAIDWGTTNRRVYVMAADGSVLATARDDRGIKSVEAGCWADELAGIRARFGDLPAIAAGMVGSTRGWREIPYVIAPAGVTELATGIGRIPEERFFIVPGVAYDTPDHADVMRGEEVQAVGACLSGLAPHDALFCQPGTHNKWIGLKDARITSVTTALTGELFALLRDHSILAEMMTGPVEDGPAFRAGIADAAGGDLLSRLFGVRASVLLGRRAREDGAAYTSGLLIGADVAAREVAGRLVHILSDPNLGPLYAVAIEAFGGTSTAIDGQAAFVAGIHHIWSMIDD</sequence>
<evidence type="ECO:0000313" key="1">
    <source>
        <dbReference type="EMBL" id="MDO6415783.1"/>
    </source>
</evidence>
<dbReference type="Proteomes" id="UP001169764">
    <property type="component" value="Unassembled WGS sequence"/>
</dbReference>
<dbReference type="InterPro" id="IPR007729">
    <property type="entry name" value="DGOK"/>
</dbReference>
<dbReference type="EMBL" id="JAUOTP010000007">
    <property type="protein sequence ID" value="MDO6415783.1"/>
    <property type="molecule type" value="Genomic_DNA"/>
</dbReference>
<dbReference type="Pfam" id="PF05035">
    <property type="entry name" value="DGOK"/>
    <property type="match status" value="1"/>
</dbReference>
<dbReference type="Gene3D" id="3.30.420.310">
    <property type="entry name" value="2-keto-3-deoxy-galactonokinase, C-terminal domain"/>
    <property type="match status" value="1"/>
</dbReference>
<dbReference type="RefSeq" id="WP_303544235.1">
    <property type="nucleotide sequence ID" value="NZ_JAUOTP010000007.1"/>
</dbReference>
<proteinExistence type="predicted"/>